<dbReference type="Proteomes" id="UP000770889">
    <property type="component" value="Unassembled WGS sequence"/>
</dbReference>
<comment type="caution">
    <text evidence="5">The sequence shown here is derived from an EMBL/GenBank/DDBJ whole genome shotgun (WGS) entry which is preliminary data.</text>
</comment>
<evidence type="ECO:0000256" key="1">
    <source>
        <dbReference type="ARBA" id="ARBA00022490"/>
    </source>
</evidence>
<dbReference type="EMBL" id="JAHHGM010000013">
    <property type="protein sequence ID" value="MBT2990051.1"/>
    <property type="molecule type" value="Genomic_DNA"/>
</dbReference>
<evidence type="ECO:0000256" key="4">
    <source>
        <dbReference type="ARBA" id="ARBA00022884"/>
    </source>
</evidence>
<dbReference type="GO" id="GO:0019843">
    <property type="term" value="F:rRNA binding"/>
    <property type="evidence" value="ECO:0007669"/>
    <property type="project" value="UniProtKB-KW"/>
</dbReference>
<keyword evidence="2" id="KW-0690">Ribosome biogenesis</keyword>
<proteinExistence type="predicted"/>
<dbReference type="SUPFAM" id="SSF158710">
    <property type="entry name" value="PSPTO4464-like"/>
    <property type="match status" value="1"/>
</dbReference>
<dbReference type="Gene3D" id="1.10.60.30">
    <property type="entry name" value="PSPTO4464-like domains"/>
    <property type="match status" value="2"/>
</dbReference>
<protein>
    <submittedName>
        <fullName evidence="5">DUF615 domain-containing protein</fullName>
    </submittedName>
</protein>
<dbReference type="InterPro" id="IPR023153">
    <property type="entry name" value="DarP_sf"/>
</dbReference>
<dbReference type="PANTHER" id="PTHR38101">
    <property type="entry name" value="UPF0307 PROTEIN YJGA"/>
    <property type="match status" value="1"/>
</dbReference>
<sequence length="147" mass="17319">MLALQQLGERLTKLSPKELARINLSATMHQALEESRRIKSLNALRRHYRRLGKLLRNEDLDSIRGVIGDIDNRHQADVERFHALERWRERLLEEDSEAFGEFMQAYPAADRQQLRQLIQATRREREQGRPAAAYRRLFKFLRDAAGI</sequence>
<reference evidence="5 6" key="1">
    <citation type="submission" date="2021-05" db="EMBL/GenBank/DDBJ databases">
        <title>Genetic and Functional Diversity in Clade A Lucinid endosymbionts from the Bahamas.</title>
        <authorList>
            <person name="Giani N.M."/>
            <person name="Engel A.S."/>
            <person name="Campbell B.J."/>
        </authorList>
    </citation>
    <scope>NUCLEOTIDE SEQUENCE [LARGE SCALE GENOMIC DNA]</scope>
    <source>
        <strain evidence="5">LUC16012Gg_MoonRockCtena</strain>
    </source>
</reference>
<dbReference type="NCBIfam" id="NF003593">
    <property type="entry name" value="PRK05255.1-1"/>
    <property type="match status" value="1"/>
</dbReference>
<name>A0A944M9Z7_9GAMM</name>
<dbReference type="PANTHER" id="PTHR38101:SF1">
    <property type="entry name" value="UPF0307 PROTEIN YJGA"/>
    <property type="match status" value="1"/>
</dbReference>
<keyword evidence="1" id="KW-0963">Cytoplasm</keyword>
<evidence type="ECO:0000256" key="2">
    <source>
        <dbReference type="ARBA" id="ARBA00022517"/>
    </source>
</evidence>
<evidence type="ECO:0000256" key="3">
    <source>
        <dbReference type="ARBA" id="ARBA00022730"/>
    </source>
</evidence>
<dbReference type="PIRSF" id="PIRSF016183">
    <property type="entry name" value="UCP016183"/>
    <property type="match status" value="1"/>
</dbReference>
<accession>A0A944M9Z7</accession>
<dbReference type="Pfam" id="PF04751">
    <property type="entry name" value="DarP"/>
    <property type="match status" value="1"/>
</dbReference>
<dbReference type="AlphaFoldDB" id="A0A944M9Z7"/>
<evidence type="ECO:0000313" key="6">
    <source>
        <dbReference type="Proteomes" id="UP000770889"/>
    </source>
</evidence>
<evidence type="ECO:0000313" key="5">
    <source>
        <dbReference type="EMBL" id="MBT2990051.1"/>
    </source>
</evidence>
<dbReference type="GO" id="GO:0005829">
    <property type="term" value="C:cytosol"/>
    <property type="evidence" value="ECO:0007669"/>
    <property type="project" value="TreeGrafter"/>
</dbReference>
<dbReference type="CDD" id="cd16331">
    <property type="entry name" value="YjgA-like"/>
    <property type="match status" value="1"/>
</dbReference>
<gene>
    <name evidence="5" type="ORF">KME65_13940</name>
</gene>
<keyword evidence="3" id="KW-0699">rRNA-binding</keyword>
<dbReference type="GO" id="GO:0042254">
    <property type="term" value="P:ribosome biogenesis"/>
    <property type="evidence" value="ECO:0007669"/>
    <property type="project" value="UniProtKB-KW"/>
</dbReference>
<keyword evidence="4" id="KW-0694">RNA-binding</keyword>
<dbReference type="InterPro" id="IPR006839">
    <property type="entry name" value="DarP"/>
</dbReference>
<organism evidence="5 6">
    <name type="scientific">Candidatus Thiodiazotropha taylori</name>
    <dbReference type="NCBI Taxonomy" id="2792791"/>
    <lineage>
        <taxon>Bacteria</taxon>
        <taxon>Pseudomonadati</taxon>
        <taxon>Pseudomonadota</taxon>
        <taxon>Gammaproteobacteria</taxon>
        <taxon>Chromatiales</taxon>
        <taxon>Sedimenticolaceae</taxon>
        <taxon>Candidatus Thiodiazotropha</taxon>
    </lineage>
</organism>